<dbReference type="InParanoid" id="K1QGM0"/>
<evidence type="ECO:0000313" key="1">
    <source>
        <dbReference type="EMBL" id="EKC20746.1"/>
    </source>
</evidence>
<organism evidence="1">
    <name type="scientific">Magallana gigas</name>
    <name type="common">Pacific oyster</name>
    <name type="synonym">Crassostrea gigas</name>
    <dbReference type="NCBI Taxonomy" id="29159"/>
    <lineage>
        <taxon>Eukaryota</taxon>
        <taxon>Metazoa</taxon>
        <taxon>Spiralia</taxon>
        <taxon>Lophotrochozoa</taxon>
        <taxon>Mollusca</taxon>
        <taxon>Bivalvia</taxon>
        <taxon>Autobranchia</taxon>
        <taxon>Pteriomorphia</taxon>
        <taxon>Ostreida</taxon>
        <taxon>Ostreoidea</taxon>
        <taxon>Ostreidae</taxon>
        <taxon>Magallana</taxon>
    </lineage>
</organism>
<proteinExistence type="predicted"/>
<reference evidence="1" key="1">
    <citation type="journal article" date="2012" name="Nature">
        <title>The oyster genome reveals stress adaptation and complexity of shell formation.</title>
        <authorList>
            <person name="Zhang G."/>
            <person name="Fang X."/>
            <person name="Guo X."/>
            <person name="Li L."/>
            <person name="Luo R."/>
            <person name="Xu F."/>
            <person name="Yang P."/>
            <person name="Zhang L."/>
            <person name="Wang X."/>
            <person name="Qi H."/>
            <person name="Xiong Z."/>
            <person name="Que H."/>
            <person name="Xie Y."/>
            <person name="Holland P.W."/>
            <person name="Paps J."/>
            <person name="Zhu Y."/>
            <person name="Wu F."/>
            <person name="Chen Y."/>
            <person name="Wang J."/>
            <person name="Peng C."/>
            <person name="Meng J."/>
            <person name="Yang L."/>
            <person name="Liu J."/>
            <person name="Wen B."/>
            <person name="Zhang N."/>
            <person name="Huang Z."/>
            <person name="Zhu Q."/>
            <person name="Feng Y."/>
            <person name="Mount A."/>
            <person name="Hedgecock D."/>
            <person name="Xu Z."/>
            <person name="Liu Y."/>
            <person name="Domazet-Loso T."/>
            <person name="Du Y."/>
            <person name="Sun X."/>
            <person name="Zhang S."/>
            <person name="Liu B."/>
            <person name="Cheng P."/>
            <person name="Jiang X."/>
            <person name="Li J."/>
            <person name="Fan D."/>
            <person name="Wang W."/>
            <person name="Fu W."/>
            <person name="Wang T."/>
            <person name="Wang B."/>
            <person name="Zhang J."/>
            <person name="Peng Z."/>
            <person name="Li Y."/>
            <person name="Li N."/>
            <person name="Wang J."/>
            <person name="Chen M."/>
            <person name="He Y."/>
            <person name="Tan F."/>
            <person name="Song X."/>
            <person name="Zheng Q."/>
            <person name="Huang R."/>
            <person name="Yang H."/>
            <person name="Du X."/>
            <person name="Chen L."/>
            <person name="Yang M."/>
            <person name="Gaffney P.M."/>
            <person name="Wang S."/>
            <person name="Luo L."/>
            <person name="She Z."/>
            <person name="Ming Y."/>
            <person name="Huang W."/>
            <person name="Zhang S."/>
            <person name="Huang B."/>
            <person name="Zhang Y."/>
            <person name="Qu T."/>
            <person name="Ni P."/>
            <person name="Miao G."/>
            <person name="Wang J."/>
            <person name="Wang Q."/>
            <person name="Steinberg C.E."/>
            <person name="Wang H."/>
            <person name="Li N."/>
            <person name="Qian L."/>
            <person name="Zhang G."/>
            <person name="Li Y."/>
            <person name="Yang H."/>
            <person name="Liu X."/>
            <person name="Wang J."/>
            <person name="Yin Y."/>
            <person name="Wang J."/>
        </authorList>
    </citation>
    <scope>NUCLEOTIDE SEQUENCE [LARGE SCALE GENOMIC DNA]</scope>
    <source>
        <strain evidence="1">05x7-T-G4-1.051#20</strain>
    </source>
</reference>
<feature type="non-terminal residue" evidence="1">
    <location>
        <position position="1"/>
    </location>
</feature>
<dbReference type="EMBL" id="JH818583">
    <property type="protein sequence ID" value="EKC20746.1"/>
    <property type="molecule type" value="Genomic_DNA"/>
</dbReference>
<dbReference type="HOGENOM" id="CLU_137150_0_0_1"/>
<name>K1QGM0_MAGGI</name>
<gene>
    <name evidence="1" type="ORF">CGI_10005504</name>
</gene>
<dbReference type="AlphaFoldDB" id="K1QGM0"/>
<accession>K1QGM0</accession>
<protein>
    <submittedName>
        <fullName evidence="1">Uncharacterized protein</fullName>
    </submittedName>
</protein>
<sequence length="165" mass="19623">IENVQRRATKMLPHLSEKSYQERLEILKLPTLKFRRLRGDMIEAYKIIAGIYNKRTTKGMFILNTSNTRGHNMKVAKQRCKLDVRKYFFTNRVADTWNSLPEHVVSATKGKTFENRLDRYWKNHPMKYDYTVDYGTFKGNVQDITQSDDHETTEMNIEEQQLLRS</sequence>